<dbReference type="GO" id="GO:0008425">
    <property type="term" value="F:2-methoxy-6-polyprenyl-1,4-benzoquinol methyltransferase activity"/>
    <property type="evidence" value="ECO:0007669"/>
    <property type="project" value="UniProtKB-EC"/>
</dbReference>
<dbReference type="GO" id="GO:0043770">
    <property type="term" value="F:demethylmenaquinone methyltransferase activity"/>
    <property type="evidence" value="ECO:0007669"/>
    <property type="project" value="UniProtKB-EC"/>
</dbReference>
<organism evidence="7 8">
    <name type="scientific">Chromobacterium subtsugae</name>
    <dbReference type="NCBI Taxonomy" id="251747"/>
    <lineage>
        <taxon>Bacteria</taxon>
        <taxon>Pseudomonadati</taxon>
        <taxon>Pseudomonadota</taxon>
        <taxon>Betaproteobacteria</taxon>
        <taxon>Neisseriales</taxon>
        <taxon>Chromobacteriaceae</taxon>
        <taxon>Chromobacterium</taxon>
    </lineage>
</organism>
<dbReference type="Proteomes" id="UP000711178">
    <property type="component" value="Unassembled WGS sequence"/>
</dbReference>
<sequence>MDKTTHFGFKTVDESEKAGKVAEVFHSVAGKYDVMNDLMSGGLHRVWKHFTLTTSGVRAGDKVLDIAGGTGDLARGWAKRVGKTGEVWLTDINSSMLTVGRDRLLDEGVILPVSLADAEKLPFPDNYFDAVSVAFGLRNMTHKDAALQEMCRVLKPGGKLFVLEFSKVWKPLSPLYDFYSFKALPIMGKLVANDADSYQYLAESIRMHPDQETLKQMMLDAGFGKADYHNLTGGVVALHKGFKF</sequence>
<name>A0ABS7FEL3_9NEIS</name>
<dbReference type="NCBIfam" id="NF001244">
    <property type="entry name" value="PRK00216.1-5"/>
    <property type="match status" value="1"/>
</dbReference>
<keyword evidence="4 6" id="KW-0831">Ubiquinone biosynthesis</keyword>
<comment type="pathway">
    <text evidence="6">Quinol/quinone metabolism; menaquinone biosynthesis; menaquinol from 1,4-dihydroxy-2-naphthoate: step 2/2.</text>
</comment>
<evidence type="ECO:0000256" key="1">
    <source>
        <dbReference type="ARBA" id="ARBA00022428"/>
    </source>
</evidence>
<evidence type="ECO:0000256" key="3">
    <source>
        <dbReference type="ARBA" id="ARBA00022679"/>
    </source>
</evidence>
<keyword evidence="3 6" id="KW-0808">Transferase</keyword>
<feature type="binding site" evidence="6">
    <location>
        <begin position="117"/>
        <end position="118"/>
    </location>
    <ligand>
        <name>S-adenosyl-L-methionine</name>
        <dbReference type="ChEBI" id="CHEBI:59789"/>
    </ligand>
</feature>
<dbReference type="EC" id="2.1.1.163" evidence="6"/>
<dbReference type="NCBIfam" id="TIGR01934">
    <property type="entry name" value="MenG_MenH_UbiE"/>
    <property type="match status" value="1"/>
</dbReference>
<dbReference type="PROSITE" id="PS51608">
    <property type="entry name" value="SAM_MT_UBIE"/>
    <property type="match status" value="1"/>
</dbReference>
<dbReference type="EC" id="2.1.1.201" evidence="6"/>
<evidence type="ECO:0000256" key="2">
    <source>
        <dbReference type="ARBA" id="ARBA00022603"/>
    </source>
</evidence>
<keyword evidence="2 6" id="KW-0489">Methyltransferase</keyword>
<evidence type="ECO:0000256" key="4">
    <source>
        <dbReference type="ARBA" id="ARBA00022688"/>
    </source>
</evidence>
<dbReference type="SUPFAM" id="SSF53335">
    <property type="entry name" value="S-adenosyl-L-methionine-dependent methyltransferases"/>
    <property type="match status" value="1"/>
</dbReference>
<proteinExistence type="inferred from homology"/>
<dbReference type="PROSITE" id="PS01183">
    <property type="entry name" value="UBIE_1"/>
    <property type="match status" value="1"/>
</dbReference>
<comment type="catalytic activity">
    <reaction evidence="6">
        <text>a 2-methoxy-6-(all-trans-polyprenyl)benzene-1,4-diol + S-adenosyl-L-methionine = a 5-methoxy-2-methyl-3-(all-trans-polyprenyl)benzene-1,4-diol + S-adenosyl-L-homocysteine + H(+)</text>
        <dbReference type="Rhea" id="RHEA:28286"/>
        <dbReference type="Rhea" id="RHEA-COMP:10858"/>
        <dbReference type="Rhea" id="RHEA-COMP:10859"/>
        <dbReference type="ChEBI" id="CHEBI:15378"/>
        <dbReference type="ChEBI" id="CHEBI:57856"/>
        <dbReference type="ChEBI" id="CHEBI:59789"/>
        <dbReference type="ChEBI" id="CHEBI:84166"/>
        <dbReference type="ChEBI" id="CHEBI:84167"/>
        <dbReference type="EC" id="2.1.1.201"/>
    </reaction>
</comment>
<reference evidence="7 8" key="1">
    <citation type="submission" date="2021-05" db="EMBL/GenBank/DDBJ databases">
        <title>Draft Whole Genome Sequencing Of Biosensor Chromobacterium violaceum Strain CV026 Reveals A Regulatory RNA In Chromobacterium violaceum Phenotype Regulatory Network.</title>
        <authorList>
            <person name="Hong K.W."/>
            <person name="Chan K.G."/>
            <person name="Chang C.-Y."/>
        </authorList>
    </citation>
    <scope>NUCLEOTIDE SEQUENCE [LARGE SCALE GENOMIC DNA]</scope>
    <source>
        <strain evidence="7 8">ATCC 31532</strain>
    </source>
</reference>
<dbReference type="InterPro" id="IPR004033">
    <property type="entry name" value="UbiE/COQ5_MeTrFase"/>
</dbReference>
<accession>A0ABS7FEL3</accession>
<protein>
    <recommendedName>
        <fullName evidence="6">Ubiquinone/menaquinone biosynthesis C-methyltransferase UbiE</fullName>
        <ecNumber evidence="6">2.1.1.163</ecNumber>
        <ecNumber evidence="6">2.1.1.201</ecNumber>
    </recommendedName>
    <alternativeName>
        <fullName evidence="6">2-methoxy-6-polyprenyl-1,4-benzoquinol methylase</fullName>
    </alternativeName>
    <alternativeName>
        <fullName evidence="6">Demethylmenaquinone methyltransferase</fullName>
    </alternativeName>
</protein>
<evidence type="ECO:0000256" key="5">
    <source>
        <dbReference type="ARBA" id="ARBA00022691"/>
    </source>
</evidence>
<dbReference type="RefSeq" id="WP_043580348.1">
    <property type="nucleotide sequence ID" value="NZ_CP142381.1"/>
</dbReference>
<comment type="catalytic activity">
    <reaction evidence="6">
        <text>a 2-demethylmenaquinol + S-adenosyl-L-methionine = a menaquinol + S-adenosyl-L-homocysteine + H(+)</text>
        <dbReference type="Rhea" id="RHEA:42640"/>
        <dbReference type="Rhea" id="RHEA-COMP:9539"/>
        <dbReference type="Rhea" id="RHEA-COMP:9563"/>
        <dbReference type="ChEBI" id="CHEBI:15378"/>
        <dbReference type="ChEBI" id="CHEBI:18151"/>
        <dbReference type="ChEBI" id="CHEBI:55437"/>
        <dbReference type="ChEBI" id="CHEBI:57856"/>
        <dbReference type="ChEBI" id="CHEBI:59789"/>
        <dbReference type="EC" id="2.1.1.163"/>
    </reaction>
</comment>
<dbReference type="CDD" id="cd02440">
    <property type="entry name" value="AdoMet_MTases"/>
    <property type="match status" value="1"/>
</dbReference>
<feature type="binding site" evidence="6">
    <location>
        <position position="91"/>
    </location>
    <ligand>
        <name>S-adenosyl-L-methionine</name>
        <dbReference type="ChEBI" id="CHEBI:59789"/>
    </ligand>
</feature>
<dbReference type="GeneID" id="89687420"/>
<keyword evidence="5 6" id="KW-0949">S-adenosyl-L-methionine</keyword>
<dbReference type="GO" id="GO:0032259">
    <property type="term" value="P:methylation"/>
    <property type="evidence" value="ECO:0007669"/>
    <property type="project" value="UniProtKB-KW"/>
</dbReference>
<feature type="binding site" evidence="6">
    <location>
        <position position="70"/>
    </location>
    <ligand>
        <name>S-adenosyl-L-methionine</name>
        <dbReference type="ChEBI" id="CHEBI:59789"/>
    </ligand>
</feature>
<keyword evidence="8" id="KW-1185">Reference proteome</keyword>
<keyword evidence="1 6" id="KW-0474">Menaquinone biosynthesis</keyword>
<dbReference type="PROSITE" id="PS01184">
    <property type="entry name" value="UBIE_2"/>
    <property type="match status" value="1"/>
</dbReference>
<dbReference type="PANTHER" id="PTHR43591">
    <property type="entry name" value="METHYLTRANSFERASE"/>
    <property type="match status" value="1"/>
</dbReference>
<evidence type="ECO:0000256" key="6">
    <source>
        <dbReference type="HAMAP-Rule" id="MF_01813"/>
    </source>
</evidence>
<dbReference type="HAMAP" id="MF_01813">
    <property type="entry name" value="MenG_UbiE_methyltr"/>
    <property type="match status" value="1"/>
</dbReference>
<comment type="caution">
    <text evidence="7">The sequence shown here is derived from an EMBL/GenBank/DDBJ whole genome shotgun (WGS) entry which is preliminary data.</text>
</comment>
<evidence type="ECO:0000313" key="8">
    <source>
        <dbReference type="Proteomes" id="UP000711178"/>
    </source>
</evidence>
<dbReference type="NCBIfam" id="NF001240">
    <property type="entry name" value="PRK00216.1-1"/>
    <property type="match status" value="1"/>
</dbReference>
<dbReference type="PANTHER" id="PTHR43591:SF24">
    <property type="entry name" value="2-METHOXY-6-POLYPRENYL-1,4-BENZOQUINOL METHYLASE, MITOCHONDRIAL"/>
    <property type="match status" value="1"/>
</dbReference>
<dbReference type="InterPro" id="IPR029063">
    <property type="entry name" value="SAM-dependent_MTases_sf"/>
</dbReference>
<dbReference type="Gene3D" id="3.40.50.150">
    <property type="entry name" value="Vaccinia Virus protein VP39"/>
    <property type="match status" value="1"/>
</dbReference>
<evidence type="ECO:0000313" key="7">
    <source>
        <dbReference type="EMBL" id="MBW8287754.1"/>
    </source>
</evidence>
<dbReference type="EMBL" id="JAHDTB010000006">
    <property type="protein sequence ID" value="MBW8287754.1"/>
    <property type="molecule type" value="Genomic_DNA"/>
</dbReference>
<comment type="pathway">
    <text evidence="6">Cofactor biosynthesis; ubiquinone biosynthesis.</text>
</comment>
<dbReference type="Pfam" id="PF01209">
    <property type="entry name" value="Ubie_methyltran"/>
    <property type="match status" value="1"/>
</dbReference>
<comment type="function">
    <text evidence="6">Methyltransferase required for the conversion of demethylmenaquinol (DMKH2) to menaquinol (MKH2) and the conversion of 2-polyprenyl-6-methoxy-1,4-benzoquinol (DDMQH2) to 2-polyprenyl-3-methyl-6-methoxy-1,4-benzoquinol (DMQH2).</text>
</comment>
<gene>
    <name evidence="6 7" type="primary">ubiE</name>
    <name evidence="7" type="ORF">KIF53_08965</name>
</gene>
<comment type="caution">
    <text evidence="6">Lacks conserved residue(s) required for the propagation of feature annotation.</text>
</comment>
<comment type="similarity">
    <text evidence="6">Belongs to the class I-like SAM-binding methyltransferase superfamily. MenG/UbiE family.</text>
</comment>
<dbReference type="InterPro" id="IPR023576">
    <property type="entry name" value="UbiE/COQ5_MeTrFase_CS"/>
</dbReference>